<keyword evidence="2" id="KW-1185">Reference proteome</keyword>
<evidence type="ECO:0000313" key="2">
    <source>
        <dbReference type="Proteomes" id="UP000192911"/>
    </source>
</evidence>
<sequence length="160" mass="17049">MNTKQPLAPPLDHAWIAAHIPHSGAMCLLDEVVQWDAETIRCMATSHRDPHNPLRMNGRLGAVCGVEYAAQAMAVHGAVLGAASGQPRVGFLASLRNVETHVARLDLIEAPLDVTAVRIGGDANNVLYRFTVRDGEQTLVEGRAAVILDASTTAVGFHNA</sequence>
<dbReference type="AlphaFoldDB" id="A0A1X7CE48"/>
<dbReference type="Pfam" id="PF22817">
    <property type="entry name" value="ApeP-like"/>
    <property type="match status" value="1"/>
</dbReference>
<name>A0A1X7CE48_TRICW</name>
<dbReference type="Proteomes" id="UP000192911">
    <property type="component" value="Unassembled WGS sequence"/>
</dbReference>
<proteinExistence type="predicted"/>
<protein>
    <submittedName>
        <fullName evidence="1">Predicted 3-hydroxylacyl-ACP dehydratase, HotDog domain</fullName>
    </submittedName>
</protein>
<gene>
    <name evidence="1" type="ORF">SAMN06295900_101272</name>
</gene>
<dbReference type="RefSeq" id="WP_085223546.1">
    <property type="nucleotide sequence ID" value="NZ_BSQD01000001.1"/>
</dbReference>
<dbReference type="Gene3D" id="3.10.129.10">
    <property type="entry name" value="Hotdog Thioesterase"/>
    <property type="match status" value="1"/>
</dbReference>
<organism evidence="1 2">
    <name type="scientific">Trinickia caryophylli</name>
    <name type="common">Paraburkholderia caryophylli</name>
    <dbReference type="NCBI Taxonomy" id="28094"/>
    <lineage>
        <taxon>Bacteria</taxon>
        <taxon>Pseudomonadati</taxon>
        <taxon>Pseudomonadota</taxon>
        <taxon>Betaproteobacteria</taxon>
        <taxon>Burkholderiales</taxon>
        <taxon>Burkholderiaceae</taxon>
        <taxon>Trinickia</taxon>
    </lineage>
</organism>
<reference evidence="2" key="1">
    <citation type="submission" date="2017-04" db="EMBL/GenBank/DDBJ databases">
        <authorList>
            <person name="Varghese N."/>
            <person name="Submissions S."/>
        </authorList>
    </citation>
    <scope>NUCLEOTIDE SEQUENCE [LARGE SCALE GENOMIC DNA]</scope>
    <source>
        <strain evidence="2">Ballard 720</strain>
    </source>
</reference>
<dbReference type="InterPro" id="IPR016776">
    <property type="entry name" value="ApeP-like_dehydratase"/>
</dbReference>
<dbReference type="EMBL" id="FXAH01000001">
    <property type="protein sequence ID" value="SME95137.1"/>
    <property type="molecule type" value="Genomic_DNA"/>
</dbReference>
<evidence type="ECO:0000313" key="1">
    <source>
        <dbReference type="EMBL" id="SME95137.1"/>
    </source>
</evidence>
<dbReference type="SUPFAM" id="SSF54637">
    <property type="entry name" value="Thioesterase/thiol ester dehydrase-isomerase"/>
    <property type="match status" value="1"/>
</dbReference>
<dbReference type="OrthoDB" id="9800188at2"/>
<accession>A0A1X7CE48</accession>
<dbReference type="InterPro" id="IPR029069">
    <property type="entry name" value="HotDog_dom_sf"/>
</dbReference>
<dbReference type="CDD" id="cd01289">
    <property type="entry name" value="FabA_like"/>
    <property type="match status" value="1"/>
</dbReference>
<dbReference type="GeneID" id="95549250"/>
<dbReference type="STRING" id="28094.SAMN06295900_101272"/>